<evidence type="ECO:0000256" key="1">
    <source>
        <dbReference type="SAM" id="MobiDB-lite"/>
    </source>
</evidence>
<dbReference type="Proteomes" id="UP001365405">
    <property type="component" value="Unassembled WGS sequence"/>
</dbReference>
<feature type="compositionally biased region" description="Pro residues" evidence="1">
    <location>
        <begin position="1"/>
        <end position="10"/>
    </location>
</feature>
<accession>A0ABU9CD39</accession>
<dbReference type="InterPro" id="IPR007956">
    <property type="entry name" value="Malonyl_CoA_deC_C"/>
</dbReference>
<feature type="compositionally biased region" description="Low complexity" evidence="1">
    <location>
        <begin position="11"/>
        <end position="36"/>
    </location>
</feature>
<protein>
    <submittedName>
        <fullName evidence="4">Malonyl-CoA decarboxylase family protein</fullName>
    </submittedName>
</protein>
<comment type="caution">
    <text evidence="4">The sequence shown here is derived from an EMBL/GenBank/DDBJ whole genome shotgun (WGS) entry which is preliminary data.</text>
</comment>
<feature type="domain" description="Malonyl-CoA decarboxylase C-terminal" evidence="2">
    <location>
        <begin position="188"/>
        <end position="448"/>
    </location>
</feature>
<proteinExistence type="predicted"/>
<evidence type="ECO:0000313" key="4">
    <source>
        <dbReference type="EMBL" id="MEK8049782.1"/>
    </source>
</evidence>
<gene>
    <name evidence="4" type="ORF">AACH10_06005</name>
</gene>
<keyword evidence="5" id="KW-1185">Reference proteome</keyword>
<dbReference type="InterPro" id="IPR035372">
    <property type="entry name" value="MCD_N"/>
</dbReference>
<feature type="region of interest" description="Disordered" evidence="1">
    <location>
        <begin position="1"/>
        <end position="45"/>
    </location>
</feature>
<dbReference type="Pfam" id="PF17408">
    <property type="entry name" value="MCD_N"/>
    <property type="match status" value="1"/>
</dbReference>
<reference evidence="4 5" key="1">
    <citation type="submission" date="2024-04" db="EMBL/GenBank/DDBJ databases">
        <title>Novel species of the genus Ideonella isolated from streams.</title>
        <authorList>
            <person name="Lu H."/>
        </authorList>
    </citation>
    <scope>NUCLEOTIDE SEQUENCE [LARGE SCALE GENOMIC DNA]</scope>
    <source>
        <strain evidence="4 5">DXS22W</strain>
    </source>
</reference>
<sequence length="474" mass="52371">MPDDTPPPAAPAVKPRAPKPATKAAVTKTAAGKTTASRQARTEADRALRPLLQDCRRLLSEDGEANGPAIARDLIARLEPLLETPRHPLLDRFFEHLARDFSPDPKKVLAAAVAYANAPQQADALLQLSRVSEPPRQELLRRINRAPGGCAALVRLRRALLERLPRQRGLAVVEHDLLHLLSSWFNPGFLQLRRVDWNSPAQLLEQIIHHEAVHEIDGWDDLRRRLQPDRRCFAFFHPQLPDEPLIFVEVALVDAMADAIAPLIDKKSTPRPAEAAKVAVFYSISNCQPGLRGVSLGNFLIKRVAGELKREFPQLSTFCTLSPIPGLMHWLHNARDPAQVGRALVGLPQPVTERAVHALATLREAAGDDLAGLGQLATLQALPAPAQQALKRLATIYLTHVTPQPLGDPVARFHLDNGARLERLNALANLAPKGLKQSAGLMVNYLYDLQHIERRHQRFVRGEVVQARAIQSLI</sequence>
<name>A0ABU9CD39_9BURK</name>
<evidence type="ECO:0000259" key="2">
    <source>
        <dbReference type="Pfam" id="PF05292"/>
    </source>
</evidence>
<dbReference type="Pfam" id="PF05292">
    <property type="entry name" value="MCD"/>
    <property type="match status" value="1"/>
</dbReference>
<organism evidence="4 5">
    <name type="scientific">Pseudaquabacterium inlustre</name>
    <dbReference type="NCBI Taxonomy" id="2984192"/>
    <lineage>
        <taxon>Bacteria</taxon>
        <taxon>Pseudomonadati</taxon>
        <taxon>Pseudomonadota</taxon>
        <taxon>Betaproteobacteria</taxon>
        <taxon>Burkholderiales</taxon>
        <taxon>Sphaerotilaceae</taxon>
        <taxon>Pseudaquabacterium</taxon>
    </lineage>
</organism>
<dbReference type="EMBL" id="JBBUTH010000003">
    <property type="protein sequence ID" value="MEK8049782.1"/>
    <property type="molecule type" value="Genomic_DNA"/>
</dbReference>
<dbReference type="InterPro" id="IPR038917">
    <property type="entry name" value="Malonyl_CoA_deC"/>
</dbReference>
<feature type="domain" description="Malonyl-CoA decarboxylase N-terminal" evidence="3">
    <location>
        <begin position="101"/>
        <end position="185"/>
    </location>
</feature>
<dbReference type="Gene3D" id="1.20.140.90">
    <property type="entry name" value="Malonyl-CoA decarboxylase, oligemerization domain"/>
    <property type="match status" value="1"/>
</dbReference>
<dbReference type="PANTHER" id="PTHR28641">
    <property type="match status" value="1"/>
</dbReference>
<dbReference type="PANTHER" id="PTHR28641:SF1">
    <property type="entry name" value="MALONYL-COA DECARBOXYLASE, MITOCHONDRIAL"/>
    <property type="match status" value="1"/>
</dbReference>
<evidence type="ECO:0000259" key="3">
    <source>
        <dbReference type="Pfam" id="PF17408"/>
    </source>
</evidence>
<dbReference type="RefSeq" id="WP_341409461.1">
    <property type="nucleotide sequence ID" value="NZ_JBBUTH010000003.1"/>
</dbReference>
<dbReference type="InterPro" id="IPR042303">
    <property type="entry name" value="Malonyl_CoA_deC_C_sf"/>
</dbReference>
<dbReference type="Gene3D" id="3.40.630.150">
    <property type="entry name" value="Malonyl-CoA decarboxylase, catalytic domain"/>
    <property type="match status" value="1"/>
</dbReference>
<evidence type="ECO:0000313" key="5">
    <source>
        <dbReference type="Proteomes" id="UP001365405"/>
    </source>
</evidence>
<dbReference type="InterPro" id="IPR038351">
    <property type="entry name" value="MCD_N_sf"/>
</dbReference>